<comment type="cofactor">
    <cofactor evidence="8">
        <name>Zn(2+)</name>
        <dbReference type="ChEBI" id="CHEBI:29105"/>
    </cofactor>
    <text evidence="8">Binds 1 zinc ion per subunit.</text>
</comment>
<keyword evidence="3 8" id="KW-0819">tRNA processing</keyword>
<dbReference type="GO" id="GO:0002100">
    <property type="term" value="P:tRNA wobble adenosine to inosine editing"/>
    <property type="evidence" value="ECO:0007669"/>
    <property type="project" value="UniProtKB-UniRule"/>
</dbReference>
<dbReference type="Pfam" id="PF14437">
    <property type="entry name" value="MafB19-deam"/>
    <property type="match status" value="1"/>
</dbReference>
<dbReference type="Gene3D" id="3.40.140.10">
    <property type="entry name" value="Cytidine Deaminase, domain 2"/>
    <property type="match status" value="1"/>
</dbReference>
<protein>
    <recommendedName>
        <fullName evidence="8">tRNA-specific adenosine deaminase</fullName>
        <ecNumber evidence="8">3.5.4.33</ecNumber>
    </recommendedName>
</protein>
<evidence type="ECO:0000256" key="2">
    <source>
        <dbReference type="ARBA" id="ARBA00011738"/>
    </source>
</evidence>
<accession>A0A0S7XMA1</accession>
<comment type="catalytic activity">
    <reaction evidence="7 8">
        <text>adenosine(34) in tRNA + H2O + H(+) = inosine(34) in tRNA + NH4(+)</text>
        <dbReference type="Rhea" id="RHEA:43168"/>
        <dbReference type="Rhea" id="RHEA-COMP:10373"/>
        <dbReference type="Rhea" id="RHEA-COMP:10374"/>
        <dbReference type="ChEBI" id="CHEBI:15377"/>
        <dbReference type="ChEBI" id="CHEBI:15378"/>
        <dbReference type="ChEBI" id="CHEBI:28938"/>
        <dbReference type="ChEBI" id="CHEBI:74411"/>
        <dbReference type="ChEBI" id="CHEBI:82852"/>
        <dbReference type="EC" id="3.5.4.33"/>
    </reaction>
</comment>
<dbReference type="GO" id="GO:0052717">
    <property type="term" value="F:tRNA-specific adenosine-34 deaminase activity"/>
    <property type="evidence" value="ECO:0007669"/>
    <property type="project" value="UniProtKB-UniRule"/>
</dbReference>
<dbReference type="InterPro" id="IPR016193">
    <property type="entry name" value="Cytidine_deaminase-like"/>
</dbReference>
<evidence type="ECO:0000259" key="9">
    <source>
        <dbReference type="PROSITE" id="PS51747"/>
    </source>
</evidence>
<evidence type="ECO:0000256" key="7">
    <source>
        <dbReference type="ARBA" id="ARBA00048045"/>
    </source>
</evidence>
<keyword evidence="6 8" id="KW-0862">Zinc</keyword>
<evidence type="ECO:0000256" key="3">
    <source>
        <dbReference type="ARBA" id="ARBA00022694"/>
    </source>
</evidence>
<evidence type="ECO:0000256" key="1">
    <source>
        <dbReference type="ARBA" id="ARBA00010669"/>
    </source>
</evidence>
<dbReference type="PROSITE" id="PS00903">
    <property type="entry name" value="CYT_DCMP_DEAMINASES_1"/>
    <property type="match status" value="1"/>
</dbReference>
<evidence type="ECO:0000256" key="5">
    <source>
        <dbReference type="ARBA" id="ARBA00022801"/>
    </source>
</evidence>
<evidence type="ECO:0000256" key="6">
    <source>
        <dbReference type="ARBA" id="ARBA00022833"/>
    </source>
</evidence>
<comment type="similarity">
    <text evidence="1">Belongs to the cytidine and deoxycytidylate deaminase family. ADAT2 subfamily.</text>
</comment>
<dbReference type="FunFam" id="3.40.140.10:FF:000005">
    <property type="entry name" value="tRNA-specific adenosine deaminase"/>
    <property type="match status" value="1"/>
</dbReference>
<proteinExistence type="inferred from homology"/>
<dbReference type="AlphaFoldDB" id="A0A0S7XMA1"/>
<dbReference type="Proteomes" id="UP000051861">
    <property type="component" value="Unassembled WGS sequence"/>
</dbReference>
<dbReference type="EC" id="3.5.4.33" evidence="8"/>
<reference evidence="10 11" key="1">
    <citation type="journal article" date="2015" name="Microbiome">
        <title>Genomic resolution of linkages in carbon, nitrogen, and sulfur cycling among widespread estuary sediment bacteria.</title>
        <authorList>
            <person name="Baker B.J."/>
            <person name="Lazar C.S."/>
            <person name="Teske A.P."/>
            <person name="Dick G.J."/>
        </authorList>
    </citation>
    <scope>NUCLEOTIDE SEQUENCE [LARGE SCALE GENOMIC DNA]</scope>
    <source>
        <strain evidence="10">DG_54_3</strain>
    </source>
</reference>
<dbReference type="PANTHER" id="PTHR11079:SF202">
    <property type="entry name" value="TRNA-SPECIFIC ADENOSINE DEAMINASE"/>
    <property type="match status" value="1"/>
</dbReference>
<dbReference type="PANTHER" id="PTHR11079">
    <property type="entry name" value="CYTOSINE DEAMINASE FAMILY MEMBER"/>
    <property type="match status" value="1"/>
</dbReference>
<dbReference type="PATRIC" id="fig|1703775.3.peg.2304"/>
<organism evidence="10 11">
    <name type="scientific">candidate division WOR-1 bacterium DG_54_3</name>
    <dbReference type="NCBI Taxonomy" id="1703775"/>
    <lineage>
        <taxon>Bacteria</taxon>
        <taxon>Bacillati</taxon>
        <taxon>Saganbacteria</taxon>
    </lineage>
</organism>
<dbReference type="HAMAP" id="MF_00972">
    <property type="entry name" value="tRNA_aden_deaminase"/>
    <property type="match status" value="1"/>
</dbReference>
<keyword evidence="4 8" id="KW-0479">Metal-binding</keyword>
<evidence type="ECO:0000313" key="10">
    <source>
        <dbReference type="EMBL" id="KPJ63546.1"/>
    </source>
</evidence>
<comment type="function">
    <text evidence="8">Catalyzes the deamination of adenosine to inosine at the wobble position 34 of tRNA(Arg2).</text>
</comment>
<dbReference type="InterPro" id="IPR016192">
    <property type="entry name" value="APOBEC/CMP_deaminase_Zn-bd"/>
</dbReference>
<dbReference type="InterPro" id="IPR002125">
    <property type="entry name" value="CMP_dCMP_dom"/>
</dbReference>
<dbReference type="NCBIfam" id="NF008113">
    <property type="entry name" value="PRK10860.1"/>
    <property type="match status" value="1"/>
</dbReference>
<dbReference type="CDD" id="cd01285">
    <property type="entry name" value="nucleoside_deaminase"/>
    <property type="match status" value="1"/>
</dbReference>
<dbReference type="InterPro" id="IPR028883">
    <property type="entry name" value="tRNA_aden_deaminase"/>
</dbReference>
<sequence length="166" mass="18381">MQSEDEKWMRCALAEAQLALKKNEVPIGAVVVYEDRIIGRGHNQVESLKDPTAHAEIIAIGAASNYLNSWRLSGSSIYVTIEPCAMCAGAIVLSRLDRLIFGAEDPKAGACGSLYNVVQDIRLNHQVQIIPYVLEQECRQILEAFFEKIREITSESQSEEKGETGN</sequence>
<evidence type="ECO:0000256" key="4">
    <source>
        <dbReference type="ARBA" id="ARBA00022723"/>
    </source>
</evidence>
<dbReference type="SUPFAM" id="SSF53927">
    <property type="entry name" value="Cytidine deaminase-like"/>
    <property type="match status" value="1"/>
</dbReference>
<comment type="caution">
    <text evidence="10">The sequence shown here is derived from an EMBL/GenBank/DDBJ whole genome shotgun (WGS) entry which is preliminary data.</text>
</comment>
<feature type="domain" description="CMP/dCMP-type deaminase" evidence="9">
    <location>
        <begin position="3"/>
        <end position="114"/>
    </location>
</feature>
<comment type="subunit">
    <text evidence="2 8">Homodimer.</text>
</comment>
<dbReference type="PROSITE" id="PS51747">
    <property type="entry name" value="CYT_DCMP_DEAMINASES_2"/>
    <property type="match status" value="1"/>
</dbReference>
<name>A0A0S7XMA1_UNCSA</name>
<feature type="active site" description="Proton donor" evidence="8">
    <location>
        <position position="56"/>
    </location>
</feature>
<keyword evidence="5 8" id="KW-0378">Hydrolase</keyword>
<evidence type="ECO:0000313" key="11">
    <source>
        <dbReference type="Proteomes" id="UP000051861"/>
    </source>
</evidence>
<dbReference type="InterPro" id="IPR058535">
    <property type="entry name" value="MafB19-deam"/>
</dbReference>
<feature type="binding site" evidence="8">
    <location>
        <position position="87"/>
    </location>
    <ligand>
        <name>Zn(2+)</name>
        <dbReference type="ChEBI" id="CHEBI:29105"/>
        <note>catalytic</note>
    </ligand>
</feature>
<evidence type="ECO:0000256" key="8">
    <source>
        <dbReference type="HAMAP-Rule" id="MF_00972"/>
    </source>
</evidence>
<dbReference type="GO" id="GO:0008270">
    <property type="term" value="F:zinc ion binding"/>
    <property type="evidence" value="ECO:0007669"/>
    <property type="project" value="UniProtKB-UniRule"/>
</dbReference>
<gene>
    <name evidence="8" type="primary">tadA</name>
    <name evidence="10" type="ORF">AMJ44_14375</name>
</gene>
<feature type="binding site" evidence="8">
    <location>
        <position position="54"/>
    </location>
    <ligand>
        <name>Zn(2+)</name>
        <dbReference type="ChEBI" id="CHEBI:29105"/>
        <note>catalytic</note>
    </ligand>
</feature>
<dbReference type="EMBL" id="LIZX01000232">
    <property type="protein sequence ID" value="KPJ63546.1"/>
    <property type="molecule type" value="Genomic_DNA"/>
</dbReference>
<feature type="binding site" evidence="8">
    <location>
        <position position="84"/>
    </location>
    <ligand>
        <name>Zn(2+)</name>
        <dbReference type="ChEBI" id="CHEBI:29105"/>
        <note>catalytic</note>
    </ligand>
</feature>